<dbReference type="NCBIfam" id="TIGR01662">
    <property type="entry name" value="HAD-SF-IIIA"/>
    <property type="match status" value="1"/>
</dbReference>
<comment type="subcellular location">
    <subcellularLocation>
        <location evidence="9">Cytoplasm</location>
    </subcellularLocation>
</comment>
<keyword evidence="4 9" id="KW-0479">Metal-binding</keyword>
<dbReference type="UniPathway" id="UPA00031">
    <property type="reaction ID" value="UER00011"/>
</dbReference>
<reference evidence="11" key="1">
    <citation type="submission" date="2011-04" db="EMBL/GenBank/DDBJ databases">
        <title>The complete genome of Spirochaeta coccoides DSM 17374.</title>
        <authorList>
            <person name="Lucas S."/>
            <person name="Copeland A."/>
            <person name="Lapidus A."/>
            <person name="Bruce D."/>
            <person name="Goodwin L."/>
            <person name="Pitluck S."/>
            <person name="Peters L."/>
            <person name="Kyrpides N."/>
            <person name="Mavromatis K."/>
            <person name="Pagani I."/>
            <person name="Ivanova N."/>
            <person name="Ovchinnikova G."/>
            <person name="Lu M."/>
            <person name="Detter J.C."/>
            <person name="Tapia R."/>
            <person name="Han C."/>
            <person name="Land M."/>
            <person name="Hauser L."/>
            <person name="Markowitz V."/>
            <person name="Cheng J.-F."/>
            <person name="Hugenholtz P."/>
            <person name="Woyke T."/>
            <person name="Wu D."/>
            <person name="Spring S."/>
            <person name="Schroeder M."/>
            <person name="Brambilla E."/>
            <person name="Klenk H.-P."/>
            <person name="Eisen J.A."/>
        </authorList>
    </citation>
    <scope>NUCLEOTIDE SEQUENCE [LARGE SCALE GENOMIC DNA]</scope>
    <source>
        <strain evidence="11">ATCC BAA-1237 / DSM 17374 / SPN1</strain>
    </source>
</reference>
<evidence type="ECO:0000256" key="3">
    <source>
        <dbReference type="ARBA" id="ARBA00022605"/>
    </source>
</evidence>
<dbReference type="KEGG" id="scc:Spico_1424"/>
<keyword evidence="9" id="KW-0460">Magnesium</keyword>
<dbReference type="InterPro" id="IPR020565">
    <property type="entry name" value="ImidazoleglycerP_deHydtase_CS"/>
</dbReference>
<dbReference type="NCBIfam" id="TIGR01656">
    <property type="entry name" value="Histidinol-ppas"/>
    <property type="match status" value="1"/>
</dbReference>
<evidence type="ECO:0000256" key="2">
    <source>
        <dbReference type="ARBA" id="ARBA00022490"/>
    </source>
</evidence>
<keyword evidence="7 9" id="KW-0456">Lyase</keyword>
<sequence>MVSTPYKVVLFLDRDGVVVKEDQVDSYGKIIWIPGVFGALKTIADMTDLEFVMVSNQDGVGTPSFPMNDFLPVHRRIVSTLEGEGIVFSAQHIDLSLPADNCTGRKPGIGMLSAYTKENGYDMEHSLVIGDRLTDVVLAKNLGCRAILFAPSAMRQDAENAGLGETLALVSNDWRQVASFITGTITGTETIRTSRTAEVKRMTAETRITLSLNLDGRTGGHVHTGLPFFDHMLSQIVRHSGWDMDMDVQGDIDVDEHHTVEDTALVLGQACVEALGDKRGISRYGFEILTMDEVRADVALDFSGRPYFVWDATFAREYVGTFPTELVEHFFKSFSDAAKCNLHISVTRGNTHHQIEAIFKAFARALRKAVKRYPWDDRLPSTKGVL</sequence>
<comment type="pathway">
    <text evidence="9">Amino-acid biosynthesis; L-histidine biosynthesis; L-histidine from 5-phospho-alpha-D-ribose 1-diphosphate: step 8/9.</text>
</comment>
<dbReference type="PROSITE" id="PS00954">
    <property type="entry name" value="IGP_DEHYDRATASE_1"/>
    <property type="match status" value="1"/>
</dbReference>
<dbReference type="EMBL" id="CP002659">
    <property type="protein sequence ID" value="AEC02628.1"/>
    <property type="molecule type" value="Genomic_DNA"/>
</dbReference>
<dbReference type="InterPro" id="IPR000807">
    <property type="entry name" value="ImidazoleglycerolP_deHydtase"/>
</dbReference>
<dbReference type="CDD" id="cd07914">
    <property type="entry name" value="IGPD"/>
    <property type="match status" value="1"/>
</dbReference>
<dbReference type="eggNOG" id="COG0131">
    <property type="taxonomic scope" value="Bacteria"/>
</dbReference>
<evidence type="ECO:0000256" key="5">
    <source>
        <dbReference type="ARBA" id="ARBA00022801"/>
    </source>
</evidence>
<dbReference type="Gene3D" id="3.30.230.40">
    <property type="entry name" value="Imidazole glycerol phosphate dehydratase, domain 1"/>
    <property type="match status" value="2"/>
</dbReference>
<dbReference type="FunFam" id="3.30.230.40:FF:000001">
    <property type="entry name" value="Imidazoleglycerol-phosphate dehydratase HisB"/>
    <property type="match status" value="1"/>
</dbReference>
<comment type="similarity">
    <text evidence="9">In the N-terminal section; belongs to the histidinol-phosphatase family.</text>
</comment>
<keyword evidence="11" id="KW-1185">Reference proteome</keyword>
<comment type="cofactor">
    <cofactor evidence="9">
        <name>Mg(2+)</name>
        <dbReference type="ChEBI" id="CHEBI:18420"/>
    </cofactor>
</comment>
<comment type="caution">
    <text evidence="9">Lacks conserved residue(s) required for the propagation of feature annotation.</text>
</comment>
<protein>
    <recommendedName>
        <fullName evidence="9">Histidine biosynthesis bifunctional protein HisB</fullName>
    </recommendedName>
    <domain>
        <recommendedName>
            <fullName evidence="9">Histidinol-phosphatase</fullName>
            <ecNumber evidence="9">3.1.3.15</ecNumber>
        </recommendedName>
    </domain>
    <domain>
        <recommendedName>
            <fullName evidence="9">Imidazoleglycerol-phosphate dehydratase</fullName>
            <shortName evidence="9">IGPD</shortName>
            <ecNumber evidence="9">4.2.1.19</ecNumber>
        </recommendedName>
    </domain>
</protein>
<dbReference type="SUPFAM" id="SSF56784">
    <property type="entry name" value="HAD-like"/>
    <property type="match status" value="1"/>
</dbReference>
<evidence type="ECO:0000313" key="10">
    <source>
        <dbReference type="EMBL" id="AEC02628.1"/>
    </source>
</evidence>
<dbReference type="InterPro" id="IPR020566">
    <property type="entry name" value="His_synth_bifunc_HisB"/>
</dbReference>
<dbReference type="InterPro" id="IPR006549">
    <property type="entry name" value="HAD-SF_hydro_IIIA"/>
</dbReference>
<dbReference type="FunFam" id="3.30.230.40:FF:000003">
    <property type="entry name" value="Imidazoleglycerol-phosphate dehydratase HisB"/>
    <property type="match status" value="1"/>
</dbReference>
<feature type="binding site" evidence="9">
    <location>
        <position position="13"/>
    </location>
    <ligand>
        <name>Mg(2+)</name>
        <dbReference type="ChEBI" id="CHEBI:18420"/>
    </ligand>
</feature>
<feature type="active site" description="Nucleophile" evidence="9">
    <location>
        <position position="13"/>
    </location>
</feature>
<dbReference type="InterPro" id="IPR023214">
    <property type="entry name" value="HAD_sf"/>
</dbReference>
<dbReference type="OrthoDB" id="9790411at2"/>
<evidence type="ECO:0000256" key="4">
    <source>
        <dbReference type="ARBA" id="ARBA00022723"/>
    </source>
</evidence>
<dbReference type="HOGENOM" id="CLU_044308_0_0_12"/>
<comment type="pathway">
    <text evidence="1 9">Amino-acid biosynthesis; L-histidine biosynthesis; L-histidine from 5-phospho-alpha-D-ribose 1-diphosphate: step 6/9.</text>
</comment>
<dbReference type="PANTHER" id="PTHR23133:SF2">
    <property type="entry name" value="IMIDAZOLEGLYCEROL-PHOSPHATE DEHYDRATASE"/>
    <property type="match status" value="1"/>
</dbReference>
<keyword evidence="6 9" id="KW-0368">Histidine biosynthesis</keyword>
<evidence type="ECO:0000256" key="7">
    <source>
        <dbReference type="ARBA" id="ARBA00023239"/>
    </source>
</evidence>
<dbReference type="InterPro" id="IPR006543">
    <property type="entry name" value="Histidinol-phos"/>
</dbReference>
<dbReference type="PANTHER" id="PTHR23133">
    <property type="entry name" value="IMIDAZOLEGLYCEROL-PHOSPHATE DEHYDRATASE HIS7"/>
    <property type="match status" value="1"/>
</dbReference>
<keyword evidence="3 9" id="KW-0028">Amino-acid biosynthesis</keyword>
<dbReference type="AlphaFoldDB" id="F4GI30"/>
<comment type="similarity">
    <text evidence="9">In the C-terminal section; belongs to the imidazoleglycerol-phosphate dehydratase family.</text>
</comment>
<dbReference type="GO" id="GO:0004424">
    <property type="term" value="F:imidazoleglycerol-phosphate dehydratase activity"/>
    <property type="evidence" value="ECO:0007669"/>
    <property type="project" value="UniProtKB-UniRule"/>
</dbReference>
<feature type="region of interest" description="Imidazoleglycerol-phosphate dehydratase" evidence="9">
    <location>
        <begin position="195"/>
        <end position="386"/>
    </location>
</feature>
<evidence type="ECO:0000256" key="9">
    <source>
        <dbReference type="HAMAP-Rule" id="MF_01022"/>
    </source>
</evidence>
<dbReference type="NCBIfam" id="NF002114">
    <property type="entry name" value="PRK00951.2-4"/>
    <property type="match status" value="1"/>
</dbReference>
<feature type="binding site" evidence="9">
    <location>
        <position position="15"/>
    </location>
    <ligand>
        <name>Mg(2+)</name>
        <dbReference type="ChEBI" id="CHEBI:18420"/>
    </ligand>
</feature>
<dbReference type="Gene3D" id="3.40.50.1000">
    <property type="entry name" value="HAD superfamily/HAD-like"/>
    <property type="match status" value="1"/>
</dbReference>
<feature type="binding site" evidence="9">
    <location>
        <position position="131"/>
    </location>
    <ligand>
        <name>Mg(2+)</name>
        <dbReference type="ChEBI" id="CHEBI:18420"/>
    </ligand>
</feature>
<comment type="catalytic activity">
    <reaction evidence="9">
        <text>L-histidinol phosphate + H2O = L-histidinol + phosphate</text>
        <dbReference type="Rhea" id="RHEA:14465"/>
        <dbReference type="ChEBI" id="CHEBI:15377"/>
        <dbReference type="ChEBI" id="CHEBI:43474"/>
        <dbReference type="ChEBI" id="CHEBI:57699"/>
        <dbReference type="ChEBI" id="CHEBI:57980"/>
        <dbReference type="EC" id="3.1.3.15"/>
    </reaction>
</comment>
<keyword evidence="5 9" id="KW-0378">Hydrolase</keyword>
<dbReference type="EC" id="4.2.1.19" evidence="9"/>
<dbReference type="InterPro" id="IPR036412">
    <property type="entry name" value="HAD-like_sf"/>
</dbReference>
<dbReference type="eggNOG" id="COG0241">
    <property type="taxonomic scope" value="Bacteria"/>
</dbReference>
<dbReference type="GO" id="GO:0004401">
    <property type="term" value="F:histidinol-phosphatase activity"/>
    <property type="evidence" value="ECO:0007669"/>
    <property type="project" value="UniProtKB-UniRule"/>
</dbReference>
<dbReference type="HAMAP" id="MF_01022">
    <property type="entry name" value="Bifunc_HisB"/>
    <property type="match status" value="1"/>
</dbReference>
<dbReference type="InterPro" id="IPR038494">
    <property type="entry name" value="IGPD_sf"/>
</dbReference>
<dbReference type="Proteomes" id="UP000007939">
    <property type="component" value="Chromosome"/>
</dbReference>
<dbReference type="HAMAP" id="MF_00076">
    <property type="entry name" value="HisB"/>
    <property type="match status" value="1"/>
</dbReference>
<dbReference type="EC" id="3.1.3.15" evidence="9"/>
<keyword evidence="8 9" id="KW-0511">Multifunctional enzyme</keyword>
<name>F4GI30_PARC1</name>
<organism evidence="10 11">
    <name type="scientific">Parasphaerochaeta coccoides (strain ATCC BAA-1237 / DSM 17374 / SPN1)</name>
    <name type="common">Sphaerochaeta coccoides</name>
    <dbReference type="NCBI Taxonomy" id="760011"/>
    <lineage>
        <taxon>Bacteria</taxon>
        <taxon>Pseudomonadati</taxon>
        <taxon>Spirochaetota</taxon>
        <taxon>Spirochaetia</taxon>
        <taxon>Spirochaetales</taxon>
        <taxon>Sphaerochaetaceae</taxon>
        <taxon>Parasphaerochaeta</taxon>
    </lineage>
</organism>
<evidence type="ECO:0000256" key="6">
    <source>
        <dbReference type="ARBA" id="ARBA00023102"/>
    </source>
</evidence>
<dbReference type="NCBIfam" id="NF002111">
    <property type="entry name" value="PRK00951.2-1"/>
    <property type="match status" value="1"/>
</dbReference>
<feature type="region of interest" description="Histidinol-phosphatase" evidence="9">
    <location>
        <begin position="1"/>
        <end position="194"/>
    </location>
</feature>
<reference evidence="10 11" key="2">
    <citation type="journal article" date="2012" name="Stand. Genomic Sci.">
        <title>Complete genome sequence of the termite hindgut bacterium Spirochaeta coccoides type strain (SPN1(T)), reclassification in the genus Sphaerochaeta as Sphaerochaeta coccoides comb. nov. and emendations of the family Spirochaetaceae and the genus Sphaerochaeta.</title>
        <authorList>
            <person name="Abt B."/>
            <person name="Han C."/>
            <person name="Scheuner C."/>
            <person name="Lu M."/>
            <person name="Lapidus A."/>
            <person name="Nolan M."/>
            <person name="Lucas S."/>
            <person name="Hammon N."/>
            <person name="Deshpande S."/>
            <person name="Cheng J.F."/>
            <person name="Tapia R."/>
            <person name="Goodwin L.A."/>
            <person name="Pitluck S."/>
            <person name="Liolios K."/>
            <person name="Pagani I."/>
            <person name="Ivanova N."/>
            <person name="Mavromatis K."/>
            <person name="Mikhailova N."/>
            <person name="Huntemann M."/>
            <person name="Pati A."/>
            <person name="Chen A."/>
            <person name="Palaniappan K."/>
            <person name="Land M."/>
            <person name="Hauser L."/>
            <person name="Brambilla E.M."/>
            <person name="Rohde M."/>
            <person name="Spring S."/>
            <person name="Gronow S."/>
            <person name="Goker M."/>
            <person name="Woyke T."/>
            <person name="Bristow J."/>
            <person name="Eisen J.A."/>
            <person name="Markowitz V."/>
            <person name="Hugenholtz P."/>
            <person name="Kyrpides N.C."/>
            <person name="Klenk H.P."/>
            <person name="Detter J.C."/>
        </authorList>
    </citation>
    <scope>NUCLEOTIDE SEQUENCE [LARGE SCALE GENOMIC DNA]</scope>
    <source>
        <strain evidence="11">ATCC BAA-1237 / DSM 17374 / SPN1</strain>
    </source>
</reference>
<dbReference type="InterPro" id="IPR020568">
    <property type="entry name" value="Ribosomal_Su5_D2-typ_SF"/>
</dbReference>
<gene>
    <name evidence="9" type="primary">hisB</name>
    <name evidence="10" type="ordered locus">Spico_1424</name>
</gene>
<feature type="active site" description="Proton donor" evidence="9">
    <location>
        <position position="15"/>
    </location>
</feature>
<dbReference type="SUPFAM" id="SSF54211">
    <property type="entry name" value="Ribosomal protein S5 domain 2-like"/>
    <property type="match status" value="2"/>
</dbReference>
<evidence type="ECO:0000256" key="8">
    <source>
        <dbReference type="ARBA" id="ARBA00023268"/>
    </source>
</evidence>
<keyword evidence="2 9" id="KW-0963">Cytoplasm</keyword>
<comment type="catalytic activity">
    <reaction evidence="9">
        <text>D-erythro-1-(imidazol-4-yl)glycerol 3-phosphate = 3-(imidazol-4-yl)-2-oxopropyl phosphate + H2O</text>
        <dbReference type="Rhea" id="RHEA:11040"/>
        <dbReference type="ChEBI" id="CHEBI:15377"/>
        <dbReference type="ChEBI" id="CHEBI:57766"/>
        <dbReference type="ChEBI" id="CHEBI:58278"/>
        <dbReference type="EC" id="4.2.1.19"/>
    </reaction>
</comment>
<evidence type="ECO:0000313" key="11">
    <source>
        <dbReference type="Proteomes" id="UP000007939"/>
    </source>
</evidence>
<dbReference type="GO" id="GO:0046872">
    <property type="term" value="F:metal ion binding"/>
    <property type="evidence" value="ECO:0007669"/>
    <property type="project" value="UniProtKB-KW"/>
</dbReference>
<evidence type="ECO:0000256" key="1">
    <source>
        <dbReference type="ARBA" id="ARBA00005047"/>
    </source>
</evidence>
<dbReference type="Pfam" id="PF00475">
    <property type="entry name" value="IGPD"/>
    <property type="match status" value="1"/>
</dbReference>
<proteinExistence type="inferred from homology"/>
<accession>F4GI30</accession>
<dbReference type="GO" id="GO:0000105">
    <property type="term" value="P:L-histidine biosynthetic process"/>
    <property type="evidence" value="ECO:0007669"/>
    <property type="project" value="UniProtKB-UniRule"/>
</dbReference>
<dbReference type="GO" id="GO:0005737">
    <property type="term" value="C:cytoplasm"/>
    <property type="evidence" value="ECO:0007669"/>
    <property type="project" value="UniProtKB-SubCell"/>
</dbReference>
<dbReference type="STRING" id="760011.Spico_1424"/>
<dbReference type="Pfam" id="PF13242">
    <property type="entry name" value="Hydrolase_like"/>
    <property type="match status" value="1"/>
</dbReference>
<dbReference type="RefSeq" id="WP_013740023.1">
    <property type="nucleotide sequence ID" value="NC_015436.1"/>
</dbReference>